<dbReference type="Gene3D" id="1.10.1020.10">
    <property type="entry name" value="Adenine-specific Methyltransferase, Domain 2"/>
    <property type="match status" value="1"/>
</dbReference>
<dbReference type="PROSITE" id="PS00092">
    <property type="entry name" value="N6_MTASE"/>
    <property type="match status" value="1"/>
</dbReference>
<evidence type="ECO:0000256" key="6">
    <source>
        <dbReference type="ARBA" id="ARBA00047942"/>
    </source>
</evidence>
<dbReference type="PANTHER" id="PTHR30481:SF3">
    <property type="entry name" value="DNA ADENINE METHYLASE"/>
    <property type="match status" value="1"/>
</dbReference>
<dbReference type="RefSeq" id="WP_229027276.1">
    <property type="nucleotide sequence ID" value="NZ_JADMUL010000019.1"/>
</dbReference>
<dbReference type="PANTHER" id="PTHR30481">
    <property type="entry name" value="DNA ADENINE METHYLASE"/>
    <property type="match status" value="1"/>
</dbReference>
<evidence type="ECO:0000313" key="9">
    <source>
        <dbReference type="Proteomes" id="UP001220658"/>
    </source>
</evidence>
<keyword evidence="3 7" id="KW-0489">Methyltransferase</keyword>
<dbReference type="NCBIfam" id="TIGR00571">
    <property type="entry name" value="dam"/>
    <property type="match status" value="1"/>
</dbReference>
<evidence type="ECO:0000256" key="7">
    <source>
        <dbReference type="RuleBase" id="RU361257"/>
    </source>
</evidence>
<proteinExistence type="inferred from homology"/>
<gene>
    <name evidence="8" type="ORF">POG00_06455</name>
</gene>
<dbReference type="EMBL" id="JAQNCK010000015">
    <property type="protein sequence ID" value="MDC0828354.1"/>
    <property type="molecule type" value="Genomic_DNA"/>
</dbReference>
<dbReference type="InterPro" id="IPR002052">
    <property type="entry name" value="DNA_methylase_N6_adenine_CS"/>
</dbReference>
<dbReference type="GO" id="GO:0009307">
    <property type="term" value="P:DNA restriction-modification system"/>
    <property type="evidence" value="ECO:0007669"/>
    <property type="project" value="InterPro"/>
</dbReference>
<dbReference type="PRINTS" id="PR00505">
    <property type="entry name" value="D12N6MTFRASE"/>
</dbReference>
<dbReference type="PIRSF" id="PIRSF036638">
    <property type="entry name" value="M_m6A_StsI"/>
    <property type="match status" value="1"/>
</dbReference>
<evidence type="ECO:0000313" key="8">
    <source>
        <dbReference type="EMBL" id="MDC0828354.1"/>
    </source>
</evidence>
<dbReference type="EC" id="2.1.1.72" evidence="2 7"/>
<evidence type="ECO:0000256" key="4">
    <source>
        <dbReference type="ARBA" id="ARBA00022679"/>
    </source>
</evidence>
<dbReference type="AlphaFoldDB" id="A0AAW6FRY5"/>
<dbReference type="GO" id="GO:1904047">
    <property type="term" value="F:S-adenosyl-L-methionine binding"/>
    <property type="evidence" value="ECO:0007669"/>
    <property type="project" value="TreeGrafter"/>
</dbReference>
<dbReference type="SUPFAM" id="SSF53335">
    <property type="entry name" value="S-adenosyl-L-methionine-dependent methyltransferases"/>
    <property type="match status" value="2"/>
</dbReference>
<dbReference type="GO" id="GO:0043565">
    <property type="term" value="F:sequence-specific DNA binding"/>
    <property type="evidence" value="ECO:0007669"/>
    <property type="project" value="TreeGrafter"/>
</dbReference>
<evidence type="ECO:0000256" key="3">
    <source>
        <dbReference type="ARBA" id="ARBA00022603"/>
    </source>
</evidence>
<evidence type="ECO:0000256" key="2">
    <source>
        <dbReference type="ARBA" id="ARBA00011900"/>
    </source>
</evidence>
<comment type="catalytic activity">
    <reaction evidence="6 7">
        <text>a 2'-deoxyadenosine in DNA + S-adenosyl-L-methionine = an N(6)-methyl-2'-deoxyadenosine in DNA + S-adenosyl-L-homocysteine + H(+)</text>
        <dbReference type="Rhea" id="RHEA:15197"/>
        <dbReference type="Rhea" id="RHEA-COMP:12418"/>
        <dbReference type="Rhea" id="RHEA-COMP:12419"/>
        <dbReference type="ChEBI" id="CHEBI:15378"/>
        <dbReference type="ChEBI" id="CHEBI:57856"/>
        <dbReference type="ChEBI" id="CHEBI:59789"/>
        <dbReference type="ChEBI" id="CHEBI:90615"/>
        <dbReference type="ChEBI" id="CHEBI:90616"/>
        <dbReference type="EC" id="2.1.1.72"/>
    </reaction>
</comment>
<dbReference type="InterPro" id="IPR012186">
    <property type="entry name" value="Ade-mod_methylase_MStsI"/>
</dbReference>
<organism evidence="8 9">
    <name type="scientific">Faecalitalea cylindroides</name>
    <dbReference type="NCBI Taxonomy" id="39483"/>
    <lineage>
        <taxon>Bacteria</taxon>
        <taxon>Bacillati</taxon>
        <taxon>Bacillota</taxon>
        <taxon>Erysipelotrichia</taxon>
        <taxon>Erysipelotrichales</taxon>
        <taxon>Erysipelotrichaceae</taxon>
        <taxon>Faecalitalea</taxon>
    </lineage>
</organism>
<protein>
    <recommendedName>
        <fullName evidence="2 7">Site-specific DNA-methyltransferase (adenine-specific)</fullName>
        <ecNumber evidence="2 7">2.1.1.72</ecNumber>
    </recommendedName>
</protein>
<dbReference type="InterPro" id="IPR023095">
    <property type="entry name" value="Ade_MeTrfase_dom_2"/>
</dbReference>
<dbReference type="InterPro" id="IPR012327">
    <property type="entry name" value="MeTrfase_D12"/>
</dbReference>
<keyword evidence="5 7" id="KW-0949">S-adenosyl-L-methionine</keyword>
<dbReference type="Pfam" id="PF02086">
    <property type="entry name" value="MethyltransfD12"/>
    <property type="match status" value="2"/>
</dbReference>
<dbReference type="Gene3D" id="3.40.50.150">
    <property type="entry name" value="Vaccinia Virus protein VP39"/>
    <property type="match status" value="3"/>
</dbReference>
<evidence type="ECO:0000256" key="1">
    <source>
        <dbReference type="ARBA" id="ARBA00006594"/>
    </source>
</evidence>
<dbReference type="GO" id="GO:0009007">
    <property type="term" value="F:site-specific DNA-methyltransferase (adenine-specific) activity"/>
    <property type="evidence" value="ECO:0007669"/>
    <property type="project" value="UniProtKB-UniRule"/>
</dbReference>
<name>A0AAW6FRY5_9FIRM</name>
<sequence>MGKFELSNRRYLGSKTKLISFIHEVVEKNCKNINTVLDLFGGTGVVGYSFNGNCSVIVNDILKTNIVAYDTFFSNDPIDQNKIKDMLTQYNTVEKAKENYYSKNFADTYLSKYNMKKVGYIRDDIDKQYKNKKINKREKSILICSLIYAIDKIANTVGHYDAYRKNGNLDQKLIMLMPNIKDNNNKNNQIYCENSNQLVKKISADLVYIDPPYNSRQYCDAYHFLENVALNKKPEVFGTARKMDRSNLKSKYCTAKAATEFADLIENIKAKYILVSYNNTGEKGNARSNAKISDSQILEILGKKGEVKVFEQDYSLFNTGKTKLEDHKERLFLCIVGQNKNEYVANNISELVKSPLNYTGGKYKLLTQLMDKFPKDIDTFFDIFSGGGNVGINIDAKKVICVDKNDKLISLFKYLQGEEYYHLVNHLDSLIDNYSLSNTYKNGYEFYGCNSGNGVGQYNKDKFLKLRSEYNNSNKKRDDLFLLLIIYSFNNQIRFNNKGEFNLPVGKRDFNGSLRKKLQLFMDKLHSKEISFENKDFRNLDIDKICKNNSFFYLDPPYYLGDASYNENGGWTGKDEEDLLNFLKLCDEKQIRFALSNVIEHKGKIHDKLLKWCLSNGFNINYINNSYKNSNYHIKDKSLITREVLITNY</sequence>
<dbReference type="Proteomes" id="UP001220658">
    <property type="component" value="Unassembled WGS sequence"/>
</dbReference>
<dbReference type="InterPro" id="IPR029063">
    <property type="entry name" value="SAM-dependent_MTases_sf"/>
</dbReference>
<reference evidence="8" key="1">
    <citation type="submission" date="2023-01" db="EMBL/GenBank/DDBJ databases">
        <title>Human gut microbiome strain richness.</title>
        <authorList>
            <person name="Chen-Liaw A."/>
        </authorList>
    </citation>
    <scope>NUCLEOTIDE SEQUENCE</scope>
    <source>
        <strain evidence="8">D55st1_G4_D55t1_190419</strain>
    </source>
</reference>
<dbReference type="GO" id="GO:0032259">
    <property type="term" value="P:methylation"/>
    <property type="evidence" value="ECO:0007669"/>
    <property type="project" value="UniProtKB-KW"/>
</dbReference>
<dbReference type="GO" id="GO:0006298">
    <property type="term" value="P:mismatch repair"/>
    <property type="evidence" value="ECO:0007669"/>
    <property type="project" value="TreeGrafter"/>
</dbReference>
<comment type="caution">
    <text evidence="8">The sequence shown here is derived from an EMBL/GenBank/DDBJ whole genome shotgun (WGS) entry which is preliminary data.</text>
</comment>
<comment type="similarity">
    <text evidence="1 7">Belongs to the N(4)/N(6)-methyltransferase family.</text>
</comment>
<keyword evidence="4 7" id="KW-0808">Transferase</keyword>
<accession>A0AAW6FRY5</accession>
<evidence type="ECO:0000256" key="5">
    <source>
        <dbReference type="ARBA" id="ARBA00022691"/>
    </source>
</evidence>